<evidence type="ECO:0000256" key="1">
    <source>
        <dbReference type="SAM" id="Phobius"/>
    </source>
</evidence>
<keyword evidence="1" id="KW-1133">Transmembrane helix</keyword>
<evidence type="ECO:0000313" key="3">
    <source>
        <dbReference type="Proteomes" id="UP000431922"/>
    </source>
</evidence>
<dbReference type="RefSeq" id="WP_160754845.1">
    <property type="nucleotide sequence ID" value="NZ_WTYL01000001.1"/>
</dbReference>
<keyword evidence="3" id="KW-1185">Reference proteome</keyword>
<reference evidence="2 3" key="1">
    <citation type="submission" date="2019-12" db="EMBL/GenBank/DDBJ databases">
        <title>Genomic-based taxomic classification of the family Erythrobacteraceae.</title>
        <authorList>
            <person name="Xu L."/>
        </authorList>
    </citation>
    <scope>NUCLEOTIDE SEQUENCE [LARGE SCALE GENOMIC DNA]</scope>
    <source>
        <strain evidence="2 3">KCTC 42453</strain>
    </source>
</reference>
<protein>
    <submittedName>
        <fullName evidence="2">Uncharacterized protein</fullName>
    </submittedName>
</protein>
<feature type="transmembrane region" description="Helical" evidence="1">
    <location>
        <begin position="46"/>
        <end position="63"/>
    </location>
</feature>
<keyword evidence="1" id="KW-0812">Transmembrane</keyword>
<accession>A0A845AUJ6</accession>
<proteinExistence type="predicted"/>
<sequence length="66" mass="6672">MSGAAIKSRPRRASVARVLAVPAVLLVASIAGLVLGLTGDGFPDGLAWGLLSIPILAAVYAFARRG</sequence>
<gene>
    <name evidence="2" type="ORF">GRI65_01940</name>
</gene>
<organism evidence="2 3">
    <name type="scientific">Allopontixanthobacter sediminis</name>
    <dbReference type="NCBI Taxonomy" id="1689985"/>
    <lineage>
        <taxon>Bacteria</taxon>
        <taxon>Pseudomonadati</taxon>
        <taxon>Pseudomonadota</taxon>
        <taxon>Alphaproteobacteria</taxon>
        <taxon>Sphingomonadales</taxon>
        <taxon>Erythrobacteraceae</taxon>
        <taxon>Allopontixanthobacter</taxon>
    </lineage>
</organism>
<dbReference type="OrthoDB" id="8968524at2"/>
<dbReference type="AlphaFoldDB" id="A0A845AUJ6"/>
<keyword evidence="1" id="KW-0472">Membrane</keyword>
<name>A0A845AUJ6_9SPHN</name>
<dbReference type="EMBL" id="WTYL01000001">
    <property type="protein sequence ID" value="MXP43213.1"/>
    <property type="molecule type" value="Genomic_DNA"/>
</dbReference>
<comment type="caution">
    <text evidence="2">The sequence shown here is derived from an EMBL/GenBank/DDBJ whole genome shotgun (WGS) entry which is preliminary data.</text>
</comment>
<dbReference type="Proteomes" id="UP000431922">
    <property type="component" value="Unassembled WGS sequence"/>
</dbReference>
<evidence type="ECO:0000313" key="2">
    <source>
        <dbReference type="EMBL" id="MXP43213.1"/>
    </source>
</evidence>